<feature type="domain" description="ImpA N-terminal" evidence="1">
    <location>
        <begin position="33"/>
        <end position="137"/>
    </location>
</feature>
<sequence>MADINVLIGACGAEVSALRADAQQRLNHWSNWLQPIAAETPCGADPSYDDQFLLIREEVNKLSSNDTALITSLTEPLLNSISKDIRIITFYLWARLHQDGETGLAEGVELLAAALQHYGTELHPQRPRSRQAALAWLGSARVLDSLSLWPEADLDCTRRICGGLLLVSEALQEDERATIQPLINALEVRLAQNGGADAMVPQHSAEEFNAGRDIDASSLKPVNSGENLKAQAKVLATYLREQPGGWLAAHHLMKSVRWDTMTQLPALGAGGNTRLLTPKPEHRAHLKRLYLQQSWLELIELTDSLFSQATNHLWLDLQWYAWEALTRSNRESSLATIIEQDLNALLLRLPGLETLTFADGTPFADDVTLNWIAQRVTGGGAYHESETMVNGSQPESDVLSLEAEALEKADAEGVDAALYWLQLRPGVSSVRDQWLLRLLMARVCEQFGRNDMALHLLGELNTQADGLTLPQWSPDLMFEVRARRLKLLRVKAARGESDRVRLQPEMDALISGLITIDPARAAVLCG</sequence>
<dbReference type="AlphaFoldDB" id="A0AAU7TRV0"/>
<dbReference type="RefSeq" id="WP_350260812.1">
    <property type="nucleotide sequence ID" value="NZ_CP158292.1"/>
</dbReference>
<dbReference type="Pfam" id="PF06812">
    <property type="entry name" value="ImpA_N"/>
    <property type="match status" value="1"/>
</dbReference>
<dbReference type="InterPro" id="IPR010657">
    <property type="entry name" value="ImpA_N"/>
</dbReference>
<dbReference type="NCBIfam" id="TIGR03362">
    <property type="entry name" value="VI_chp_7"/>
    <property type="match status" value="1"/>
</dbReference>
<accession>A0AAU7TRV0</accession>
<reference evidence="2" key="1">
    <citation type="submission" date="2024-06" db="EMBL/GenBank/DDBJ databases">
        <title>Multiomics insights into the TNT degradation mechanism by Pantoea sp. BJ2 isolated from an ammunition destruction site.</title>
        <authorList>
            <person name="Luo J."/>
        </authorList>
    </citation>
    <scope>NUCLEOTIDE SEQUENCE</scope>
    <source>
        <strain evidence="2">BJ2</strain>
    </source>
</reference>
<dbReference type="InterPro" id="IPR017739">
    <property type="entry name" value="T6SS-assoc_VCA0119"/>
</dbReference>
<proteinExistence type="predicted"/>
<dbReference type="PANTHER" id="PTHR37024:SF5">
    <property type="entry name" value="IMPA N-TERMINAL DOMAIN-CONTAINING PROTEIN"/>
    <property type="match status" value="1"/>
</dbReference>
<evidence type="ECO:0000313" key="2">
    <source>
        <dbReference type="EMBL" id="XBV43278.1"/>
    </source>
</evidence>
<protein>
    <submittedName>
        <fullName evidence="2">Type VI secretion system protein TssA</fullName>
    </submittedName>
</protein>
<dbReference type="EMBL" id="CP158292">
    <property type="protein sequence ID" value="XBV43278.1"/>
    <property type="molecule type" value="Genomic_DNA"/>
</dbReference>
<evidence type="ECO:0000259" key="1">
    <source>
        <dbReference type="Pfam" id="PF06812"/>
    </source>
</evidence>
<dbReference type="PANTHER" id="PTHR37024">
    <property type="entry name" value="TYPE VI SECRETION SYSTEM DUF2094 AND IMPA-RELATED DOMAIN PROTEIN"/>
    <property type="match status" value="1"/>
</dbReference>
<organism evidence="2">
    <name type="scientific">Pantoea sp. BJ2</name>
    <dbReference type="NCBI Taxonomy" id="3141322"/>
    <lineage>
        <taxon>Bacteria</taxon>
        <taxon>Pseudomonadati</taxon>
        <taxon>Pseudomonadota</taxon>
        <taxon>Gammaproteobacteria</taxon>
        <taxon>Enterobacterales</taxon>
        <taxon>Erwiniaceae</taxon>
        <taxon>Pantoea</taxon>
    </lineage>
</organism>
<gene>
    <name evidence="2" type="primary">tssA</name>
    <name evidence="2" type="ORF">AAF463_11685</name>
</gene>
<name>A0AAU7TRV0_9GAMM</name>
<dbReference type="Pfam" id="PF16989">
    <property type="entry name" value="T6SS_VasJ"/>
    <property type="match status" value="1"/>
</dbReference>